<evidence type="ECO:0000256" key="4">
    <source>
        <dbReference type="ARBA" id="ARBA00004406"/>
    </source>
</evidence>
<dbReference type="InterPro" id="IPR001128">
    <property type="entry name" value="Cyt_P450"/>
</dbReference>
<evidence type="ECO:0000256" key="7">
    <source>
        <dbReference type="ARBA" id="ARBA00022723"/>
    </source>
</evidence>
<reference evidence="17" key="1">
    <citation type="submission" date="2021-05" db="EMBL/GenBank/DDBJ databases">
        <authorList>
            <person name="Alioto T."/>
            <person name="Alioto T."/>
            <person name="Gomez Garrido J."/>
        </authorList>
    </citation>
    <scope>NUCLEOTIDE SEQUENCE</scope>
</reference>
<dbReference type="Pfam" id="PF00067">
    <property type="entry name" value="p450"/>
    <property type="match status" value="1"/>
</dbReference>
<evidence type="ECO:0000256" key="10">
    <source>
        <dbReference type="ARBA" id="ARBA00023002"/>
    </source>
</evidence>
<keyword evidence="13" id="KW-0472">Membrane</keyword>
<comment type="function">
    <text evidence="2">May be involved in the metabolism of insect hormones and in the breakdown of synthetic insecticides.</text>
</comment>
<dbReference type="GO" id="GO:0020037">
    <property type="term" value="F:heme binding"/>
    <property type="evidence" value="ECO:0007669"/>
    <property type="project" value="InterPro"/>
</dbReference>
<dbReference type="GO" id="GO:0005506">
    <property type="term" value="F:iron ion binding"/>
    <property type="evidence" value="ECO:0007669"/>
    <property type="project" value="InterPro"/>
</dbReference>
<dbReference type="PANTHER" id="PTHR24300:SF376">
    <property type="entry name" value="CYTOCHROME P450 15A1"/>
    <property type="match status" value="1"/>
</dbReference>
<dbReference type="InterPro" id="IPR050182">
    <property type="entry name" value="Cytochrome_P450_fam2"/>
</dbReference>
<keyword evidence="6 14" id="KW-0349">Heme</keyword>
<evidence type="ECO:0000256" key="16">
    <source>
        <dbReference type="SAM" id="SignalP"/>
    </source>
</evidence>
<proteinExistence type="inferred from homology"/>
<dbReference type="InterPro" id="IPR002401">
    <property type="entry name" value="Cyt_P450_E_grp-I"/>
</dbReference>
<dbReference type="InterPro" id="IPR017972">
    <property type="entry name" value="Cyt_P450_CS"/>
</dbReference>
<dbReference type="EMBL" id="HBUF01002258">
    <property type="protein sequence ID" value="CAG6606129.1"/>
    <property type="molecule type" value="Transcribed_RNA"/>
</dbReference>
<evidence type="ECO:0000256" key="3">
    <source>
        <dbReference type="ARBA" id="ARBA00004174"/>
    </source>
</evidence>
<evidence type="ECO:0000256" key="15">
    <source>
        <dbReference type="RuleBase" id="RU000461"/>
    </source>
</evidence>
<dbReference type="GO" id="GO:0005789">
    <property type="term" value="C:endoplasmic reticulum membrane"/>
    <property type="evidence" value="ECO:0007669"/>
    <property type="project" value="UniProtKB-SubCell"/>
</dbReference>
<keyword evidence="9" id="KW-0492">Microsome</keyword>
<keyword evidence="16" id="KW-0732">Signal</keyword>
<evidence type="ECO:0000256" key="6">
    <source>
        <dbReference type="ARBA" id="ARBA00022617"/>
    </source>
</evidence>
<evidence type="ECO:0000256" key="9">
    <source>
        <dbReference type="ARBA" id="ARBA00022848"/>
    </source>
</evidence>
<evidence type="ECO:0000256" key="5">
    <source>
        <dbReference type="ARBA" id="ARBA00010617"/>
    </source>
</evidence>
<comment type="similarity">
    <text evidence="5 15">Belongs to the cytochrome P450 family.</text>
</comment>
<dbReference type="PRINTS" id="PR00385">
    <property type="entry name" value="P450"/>
</dbReference>
<dbReference type="GO" id="GO:0006082">
    <property type="term" value="P:organic acid metabolic process"/>
    <property type="evidence" value="ECO:0007669"/>
    <property type="project" value="TreeGrafter"/>
</dbReference>
<evidence type="ECO:0000256" key="14">
    <source>
        <dbReference type="PIRSR" id="PIRSR602401-1"/>
    </source>
</evidence>
<feature type="signal peptide" evidence="16">
    <location>
        <begin position="1"/>
        <end position="21"/>
    </location>
</feature>
<protein>
    <submittedName>
        <fullName evidence="17">Methyl farnesoate epoxidase</fullName>
    </submittedName>
</protein>
<keyword evidence="7 14" id="KW-0479">Metal-binding</keyword>
<keyword evidence="12 15" id="KW-0503">Monooxygenase</keyword>
<dbReference type="PRINTS" id="PR00463">
    <property type="entry name" value="EP450I"/>
</dbReference>
<evidence type="ECO:0000256" key="11">
    <source>
        <dbReference type="ARBA" id="ARBA00023004"/>
    </source>
</evidence>
<dbReference type="EMBL" id="HBUF01002259">
    <property type="protein sequence ID" value="CAG6606130.1"/>
    <property type="molecule type" value="Transcribed_RNA"/>
</dbReference>
<evidence type="ECO:0000256" key="1">
    <source>
        <dbReference type="ARBA" id="ARBA00001971"/>
    </source>
</evidence>
<dbReference type="PROSITE" id="PS00086">
    <property type="entry name" value="CYTOCHROME_P450"/>
    <property type="match status" value="1"/>
</dbReference>
<dbReference type="SUPFAM" id="SSF48264">
    <property type="entry name" value="Cytochrome P450"/>
    <property type="match status" value="1"/>
</dbReference>
<comment type="subcellular location">
    <subcellularLocation>
        <location evidence="4">Endoplasmic reticulum membrane</location>
        <topology evidence="4">Peripheral membrane protein</topology>
    </subcellularLocation>
    <subcellularLocation>
        <location evidence="3">Microsome membrane</location>
        <topology evidence="3">Peripheral membrane protein</topology>
    </subcellularLocation>
</comment>
<organism evidence="17">
    <name type="scientific">Cacopsylla melanoneura</name>
    <dbReference type="NCBI Taxonomy" id="428564"/>
    <lineage>
        <taxon>Eukaryota</taxon>
        <taxon>Metazoa</taxon>
        <taxon>Ecdysozoa</taxon>
        <taxon>Arthropoda</taxon>
        <taxon>Hexapoda</taxon>
        <taxon>Insecta</taxon>
        <taxon>Pterygota</taxon>
        <taxon>Neoptera</taxon>
        <taxon>Paraneoptera</taxon>
        <taxon>Hemiptera</taxon>
        <taxon>Sternorrhyncha</taxon>
        <taxon>Psylloidea</taxon>
        <taxon>Psyllidae</taxon>
        <taxon>Psyllinae</taxon>
        <taxon>Cacopsylla</taxon>
    </lineage>
</organism>
<dbReference type="PANTHER" id="PTHR24300">
    <property type="entry name" value="CYTOCHROME P450 508A4-RELATED"/>
    <property type="match status" value="1"/>
</dbReference>
<evidence type="ECO:0000256" key="12">
    <source>
        <dbReference type="ARBA" id="ARBA00023033"/>
    </source>
</evidence>
<sequence length="495" mass="56702">MILVLFFVVLILFLFAKYISQRPKNFPPGPPSYPLIGGILSLPESDVHLAQEDWAHQYGHLVGVMTGPSAMLFIHGAPYVQEALKKAEFQGRPRTVDITERSYGKNLGIFFAEGRRWQVSRKFTVKFNRSFGIENMENILQLEMDELVQKLSGSSERGHVYEVKELFSELAVNTMWTILSGQRCTTQDKRIKVLLDNLSLAFRSGRPGAGAMTMLLTVIPQLRRFHTGIQTQRKGTYLLQEFFRESIRAHQATLDAANPRDFYDAFLIEAQNARNTGVDTDMWTEEDLITISLDIFSASYESVNSTICFTLLYMILYPDVQTKLQQELDQQLGSTRPTLADKQRLHYVQAVIHEVFRINTIAPIVAPHRCTEDTTFQNYFIPKDTVIFMSIWSLLHDKQIWDEPSKFKPERFLDTERKFDLKNVQLNFINFGLGRRTCAGDQIASNIMFLFVASFFQKYTVLQDPNSASLPSTKAMPGFTTSPLPFRALIKERTE</sequence>
<name>A0A8D8PLR3_9HEMI</name>
<feature type="binding site" description="axial binding residue" evidence="14">
    <location>
        <position position="438"/>
    </location>
    <ligand>
        <name>heme</name>
        <dbReference type="ChEBI" id="CHEBI:30413"/>
    </ligand>
    <ligandPart>
        <name>Fe</name>
        <dbReference type="ChEBI" id="CHEBI:18248"/>
    </ligandPart>
</feature>
<dbReference type="GO" id="GO:0006805">
    <property type="term" value="P:xenobiotic metabolic process"/>
    <property type="evidence" value="ECO:0007669"/>
    <property type="project" value="TreeGrafter"/>
</dbReference>
<dbReference type="EMBL" id="HBUF01597676">
    <property type="protein sequence ID" value="CAG6775208.1"/>
    <property type="molecule type" value="Transcribed_RNA"/>
</dbReference>
<evidence type="ECO:0000256" key="13">
    <source>
        <dbReference type="ARBA" id="ARBA00023136"/>
    </source>
</evidence>
<dbReference type="FunFam" id="1.10.630.10:FF:000238">
    <property type="entry name" value="Cytochrome P450 2A6"/>
    <property type="match status" value="1"/>
</dbReference>
<keyword evidence="10 15" id="KW-0560">Oxidoreductase</keyword>
<dbReference type="Gene3D" id="1.10.630.10">
    <property type="entry name" value="Cytochrome P450"/>
    <property type="match status" value="1"/>
</dbReference>
<evidence type="ECO:0000256" key="2">
    <source>
        <dbReference type="ARBA" id="ARBA00003690"/>
    </source>
</evidence>
<comment type="cofactor">
    <cofactor evidence="1 14">
        <name>heme</name>
        <dbReference type="ChEBI" id="CHEBI:30413"/>
    </cofactor>
</comment>
<evidence type="ECO:0000313" key="17">
    <source>
        <dbReference type="EMBL" id="CAG6606130.1"/>
    </source>
</evidence>
<dbReference type="GO" id="GO:0008395">
    <property type="term" value="F:steroid hydroxylase activity"/>
    <property type="evidence" value="ECO:0007669"/>
    <property type="project" value="TreeGrafter"/>
</dbReference>
<accession>A0A8D8PLR3</accession>
<keyword evidence="11 14" id="KW-0408">Iron</keyword>
<feature type="chain" id="PRO_5036428486" evidence="16">
    <location>
        <begin position="22"/>
        <end position="495"/>
    </location>
</feature>
<keyword evidence="8" id="KW-0256">Endoplasmic reticulum</keyword>
<dbReference type="AlphaFoldDB" id="A0A8D8PLR3"/>
<dbReference type="GO" id="GO:0016712">
    <property type="term" value="F:oxidoreductase activity, acting on paired donors, with incorporation or reduction of molecular oxygen, reduced flavin or flavoprotein as one donor, and incorporation of one atom of oxygen"/>
    <property type="evidence" value="ECO:0007669"/>
    <property type="project" value="TreeGrafter"/>
</dbReference>
<dbReference type="EMBL" id="HBUF01284706">
    <property type="protein sequence ID" value="CAG6688025.1"/>
    <property type="molecule type" value="Transcribed_RNA"/>
</dbReference>
<dbReference type="EMBL" id="HBUF01284708">
    <property type="protein sequence ID" value="CAG6688028.1"/>
    <property type="molecule type" value="Transcribed_RNA"/>
</dbReference>
<dbReference type="InterPro" id="IPR036396">
    <property type="entry name" value="Cyt_P450_sf"/>
</dbReference>
<evidence type="ECO:0000256" key="8">
    <source>
        <dbReference type="ARBA" id="ARBA00022824"/>
    </source>
</evidence>